<keyword evidence="10" id="KW-1185">Reference proteome</keyword>
<evidence type="ECO:0000313" key="9">
    <source>
        <dbReference type="EMBL" id="TQV91731.1"/>
    </source>
</evidence>
<evidence type="ECO:0000259" key="6">
    <source>
        <dbReference type="PROSITE" id="PS50089"/>
    </source>
</evidence>
<evidence type="ECO:0000259" key="8">
    <source>
        <dbReference type="PROSITE" id="PS51270"/>
    </source>
</evidence>
<dbReference type="InterPro" id="IPR017921">
    <property type="entry name" value="Znf_CTCHY"/>
</dbReference>
<dbReference type="PROSITE" id="PS51270">
    <property type="entry name" value="ZF_CTCHY"/>
    <property type="match status" value="1"/>
</dbReference>
<dbReference type="PANTHER" id="PTHR21319:SF0">
    <property type="entry name" value="AND RING FINGER DOMAIN PROTEIN, PUTATIVE (AFU_ORTHOLOGUE AFUA_1G08900)-RELATED"/>
    <property type="match status" value="1"/>
</dbReference>
<feature type="region of interest" description="Disordered" evidence="5">
    <location>
        <begin position="573"/>
        <end position="623"/>
    </location>
</feature>
<dbReference type="InterPro" id="IPR039512">
    <property type="entry name" value="RCHY1_zinc-ribbon"/>
</dbReference>
<reference evidence="9 10" key="1">
    <citation type="journal article" date="2019" name="Appl. Microbiol. Biotechnol.">
        <title>Genome sequence of Isaria javanica and comparative genome analysis insights into family S53 peptidase evolution in fungal entomopathogens.</title>
        <authorList>
            <person name="Lin R."/>
            <person name="Zhang X."/>
            <person name="Xin B."/>
            <person name="Zou M."/>
            <person name="Gao Y."/>
            <person name="Qin F."/>
            <person name="Hu Q."/>
            <person name="Xie B."/>
            <person name="Cheng X."/>
        </authorList>
    </citation>
    <scope>NUCLEOTIDE SEQUENCE [LARGE SCALE GENOMIC DNA]</scope>
    <source>
        <strain evidence="9 10">IJ1G</strain>
    </source>
</reference>
<evidence type="ECO:0000313" key="10">
    <source>
        <dbReference type="Proteomes" id="UP000315783"/>
    </source>
</evidence>
<evidence type="ECO:0000259" key="7">
    <source>
        <dbReference type="PROSITE" id="PS51266"/>
    </source>
</evidence>
<dbReference type="SUPFAM" id="SSF161245">
    <property type="entry name" value="Zinc hairpin stack"/>
    <property type="match status" value="1"/>
</dbReference>
<dbReference type="Proteomes" id="UP000315783">
    <property type="component" value="Unassembled WGS sequence"/>
</dbReference>
<feature type="region of interest" description="Disordered" evidence="5">
    <location>
        <begin position="521"/>
        <end position="555"/>
    </location>
</feature>
<dbReference type="EMBL" id="SPUK01000018">
    <property type="protein sequence ID" value="TQV91731.1"/>
    <property type="molecule type" value="Genomic_DNA"/>
</dbReference>
<evidence type="ECO:0000256" key="1">
    <source>
        <dbReference type="ARBA" id="ARBA00022723"/>
    </source>
</evidence>
<dbReference type="GO" id="GO:0006511">
    <property type="term" value="P:ubiquitin-dependent protein catabolic process"/>
    <property type="evidence" value="ECO:0007669"/>
    <property type="project" value="TreeGrafter"/>
</dbReference>
<feature type="domain" description="CTCHY-type" evidence="8">
    <location>
        <begin position="306"/>
        <end position="372"/>
    </location>
</feature>
<feature type="domain" description="RING-type" evidence="6">
    <location>
        <begin position="373"/>
        <end position="415"/>
    </location>
</feature>
<dbReference type="GO" id="GO:0008270">
    <property type="term" value="F:zinc ion binding"/>
    <property type="evidence" value="ECO:0007669"/>
    <property type="project" value="UniProtKB-KW"/>
</dbReference>
<dbReference type="InterPro" id="IPR008913">
    <property type="entry name" value="Znf_CHY"/>
</dbReference>
<feature type="compositionally biased region" description="Low complexity" evidence="5">
    <location>
        <begin position="65"/>
        <end position="77"/>
    </location>
</feature>
<evidence type="ECO:0000256" key="5">
    <source>
        <dbReference type="SAM" id="MobiDB-lite"/>
    </source>
</evidence>
<dbReference type="Pfam" id="PF14599">
    <property type="entry name" value="zinc_ribbon_6"/>
    <property type="match status" value="1"/>
</dbReference>
<dbReference type="AlphaFoldDB" id="A0A545UQJ2"/>
<dbReference type="SUPFAM" id="SSF161219">
    <property type="entry name" value="CHY zinc finger-like"/>
    <property type="match status" value="1"/>
</dbReference>
<dbReference type="InterPro" id="IPR001841">
    <property type="entry name" value="Znf_RING"/>
</dbReference>
<dbReference type="InterPro" id="IPR037274">
    <property type="entry name" value="Znf_CHY_sf"/>
</dbReference>
<dbReference type="OrthoDB" id="411372at2759"/>
<dbReference type="PROSITE" id="PS51266">
    <property type="entry name" value="ZF_CHY"/>
    <property type="match status" value="1"/>
</dbReference>
<feature type="region of interest" description="Disordered" evidence="5">
    <location>
        <begin position="35"/>
        <end position="122"/>
    </location>
</feature>
<comment type="caution">
    <text evidence="9">The sequence shown here is derived from an EMBL/GenBank/DDBJ whole genome shotgun (WGS) entry which is preliminary data.</text>
</comment>
<dbReference type="Pfam" id="PF13639">
    <property type="entry name" value="zf-RING_2"/>
    <property type="match status" value="1"/>
</dbReference>
<dbReference type="GO" id="GO:0061630">
    <property type="term" value="F:ubiquitin protein ligase activity"/>
    <property type="evidence" value="ECO:0007669"/>
    <property type="project" value="TreeGrafter"/>
</dbReference>
<keyword evidence="3" id="KW-0862">Zinc</keyword>
<organism evidence="9 10">
    <name type="scientific">Cordyceps javanica</name>
    <dbReference type="NCBI Taxonomy" id="43265"/>
    <lineage>
        <taxon>Eukaryota</taxon>
        <taxon>Fungi</taxon>
        <taxon>Dikarya</taxon>
        <taxon>Ascomycota</taxon>
        <taxon>Pezizomycotina</taxon>
        <taxon>Sordariomycetes</taxon>
        <taxon>Hypocreomycetidae</taxon>
        <taxon>Hypocreales</taxon>
        <taxon>Cordycipitaceae</taxon>
        <taxon>Cordyceps</taxon>
    </lineage>
</organism>
<feature type="compositionally biased region" description="Acidic residues" evidence="5">
    <location>
        <begin position="586"/>
        <end position="615"/>
    </location>
</feature>
<dbReference type="CDD" id="cd16464">
    <property type="entry name" value="RING-H2_Pirh2-like"/>
    <property type="match status" value="1"/>
</dbReference>
<feature type="domain" description="CHY-type" evidence="7">
    <location>
        <begin position="237"/>
        <end position="304"/>
    </location>
</feature>
<dbReference type="GO" id="GO:0005634">
    <property type="term" value="C:nucleus"/>
    <property type="evidence" value="ECO:0007669"/>
    <property type="project" value="TreeGrafter"/>
</dbReference>
<name>A0A545UQJ2_9HYPO</name>
<protein>
    <submittedName>
        <fullName evidence="9">CHY zinc finger domain-containing protein</fullName>
    </submittedName>
</protein>
<dbReference type="Gene3D" id="3.30.40.10">
    <property type="entry name" value="Zinc/RING finger domain, C3HC4 (zinc finger)"/>
    <property type="match status" value="1"/>
</dbReference>
<dbReference type="GO" id="GO:0016567">
    <property type="term" value="P:protein ubiquitination"/>
    <property type="evidence" value="ECO:0007669"/>
    <property type="project" value="TreeGrafter"/>
</dbReference>
<keyword evidence="1" id="KW-0479">Metal-binding</keyword>
<proteinExistence type="predicted"/>
<gene>
    <name evidence="9" type="ORF">IF1G_09797</name>
</gene>
<dbReference type="PROSITE" id="PS50089">
    <property type="entry name" value="ZF_RING_2"/>
    <property type="match status" value="1"/>
</dbReference>
<feature type="compositionally biased region" description="Basic and acidic residues" evidence="5">
    <location>
        <begin position="52"/>
        <end position="61"/>
    </location>
</feature>
<feature type="compositionally biased region" description="Low complexity" evidence="5">
    <location>
        <begin position="87"/>
        <end position="99"/>
    </location>
</feature>
<dbReference type="InterPro" id="IPR013083">
    <property type="entry name" value="Znf_RING/FYVE/PHD"/>
</dbReference>
<evidence type="ECO:0000256" key="4">
    <source>
        <dbReference type="PROSITE-ProRule" id="PRU00601"/>
    </source>
</evidence>
<keyword evidence="2 4" id="KW-0863">Zinc-finger</keyword>
<evidence type="ECO:0000256" key="3">
    <source>
        <dbReference type="ARBA" id="ARBA00022833"/>
    </source>
</evidence>
<accession>A0A545UQJ2</accession>
<dbReference type="Pfam" id="PF05495">
    <property type="entry name" value="zf-CHY"/>
    <property type="match status" value="1"/>
</dbReference>
<feature type="compositionally biased region" description="Polar residues" evidence="5">
    <location>
        <begin position="160"/>
        <end position="174"/>
    </location>
</feature>
<dbReference type="SUPFAM" id="SSF57850">
    <property type="entry name" value="RING/U-box"/>
    <property type="match status" value="1"/>
</dbReference>
<evidence type="ECO:0000256" key="2">
    <source>
        <dbReference type="ARBA" id="ARBA00022771"/>
    </source>
</evidence>
<dbReference type="PANTHER" id="PTHR21319">
    <property type="entry name" value="RING FINGER AND CHY ZINC FINGER DOMAIN-CONTAINING PROTEIN 1"/>
    <property type="match status" value="1"/>
</dbReference>
<dbReference type="Gene3D" id="2.20.28.10">
    <property type="match status" value="1"/>
</dbReference>
<dbReference type="STRING" id="43265.A0A545UQJ2"/>
<dbReference type="InterPro" id="IPR037275">
    <property type="entry name" value="Znf_CTCHY_sf"/>
</dbReference>
<feature type="region of interest" description="Disordered" evidence="5">
    <location>
        <begin position="157"/>
        <end position="177"/>
    </location>
</feature>
<dbReference type="SMART" id="SM00184">
    <property type="entry name" value="RING"/>
    <property type="match status" value="2"/>
</dbReference>
<sequence>MSSLVSDFIINPVLRQARRFSEISRSTFAGEDNAAAAAAAAAPPEAISDASEPDHDGHHDAAILSPSSPVAEPSSPVTRPLSDSVATPSTPRSSTSSPPLDHLGFPLSPRKPGGPIPEDDGMSALRTRIHHINSLDIGQPEKAKLIHEVLLEGYRASQPHLESTSPGREQTPGETSREYRVPVPMTLESLKFWQNQVGETAAAEKFLLTDADLAPTYAPIRLPKNADGTRDLVTPSDIQPPLGCAHYERNVKLQCSTCNKWYTCRFCHDAEEDHNLVRHETKHMLCMLCGTPQKASEACVNCGETTAQYYCNICKLWENRQSKPIYHCDDCGICRRGHGLGKDFFHCKTCRACITTSIESSHKCIERSTDCDCPICGEYMFTSPKPVVFMPCGHSIHKKCYEQHMRVSYKCPICNKSLANMETQFRNLDLLIQAQPMPTEFRDTKAVVLCNDCSGRCTVPYHWLGLKCLICLSYNTVELQILGRNSEIIQAANERHEEPTAPPEAIAASQPVNIPIERPAGTMNRRRHSSSLRVDSQHPVPDRIARSLSPQNIMPEHHTLPTIMAAEEDSDNDILGIWGRSGGESSSDEAEGECDSDSDDLAEIDDDEDEEEDPNEIVLIGHR</sequence>